<dbReference type="EMBL" id="KN824303">
    <property type="protein sequence ID" value="KIM26797.1"/>
    <property type="molecule type" value="Genomic_DNA"/>
</dbReference>
<gene>
    <name evidence="1" type="ORF">M408DRAFT_9651</name>
</gene>
<organism evidence="1 2">
    <name type="scientific">Serendipita vermifera MAFF 305830</name>
    <dbReference type="NCBI Taxonomy" id="933852"/>
    <lineage>
        <taxon>Eukaryota</taxon>
        <taxon>Fungi</taxon>
        <taxon>Dikarya</taxon>
        <taxon>Basidiomycota</taxon>
        <taxon>Agaricomycotina</taxon>
        <taxon>Agaricomycetes</taxon>
        <taxon>Sebacinales</taxon>
        <taxon>Serendipitaceae</taxon>
        <taxon>Serendipita</taxon>
    </lineage>
</organism>
<reference evidence="2" key="2">
    <citation type="submission" date="2015-01" db="EMBL/GenBank/DDBJ databases">
        <title>Evolutionary Origins and Diversification of the Mycorrhizal Mutualists.</title>
        <authorList>
            <consortium name="DOE Joint Genome Institute"/>
            <consortium name="Mycorrhizal Genomics Consortium"/>
            <person name="Kohler A."/>
            <person name="Kuo A."/>
            <person name="Nagy L.G."/>
            <person name="Floudas D."/>
            <person name="Copeland A."/>
            <person name="Barry K.W."/>
            <person name="Cichocki N."/>
            <person name="Veneault-Fourrey C."/>
            <person name="LaButti K."/>
            <person name="Lindquist E.A."/>
            <person name="Lipzen A."/>
            <person name="Lundell T."/>
            <person name="Morin E."/>
            <person name="Murat C."/>
            <person name="Riley R."/>
            <person name="Ohm R."/>
            <person name="Sun H."/>
            <person name="Tunlid A."/>
            <person name="Henrissat B."/>
            <person name="Grigoriev I.V."/>
            <person name="Hibbett D.S."/>
            <person name="Martin F."/>
        </authorList>
    </citation>
    <scope>NUCLEOTIDE SEQUENCE [LARGE SCALE GENOMIC DNA]</scope>
    <source>
        <strain evidence="2">MAFF 305830</strain>
    </source>
</reference>
<dbReference type="AlphaFoldDB" id="A0A0C2XCA8"/>
<reference evidence="1 2" key="1">
    <citation type="submission" date="2014-04" db="EMBL/GenBank/DDBJ databases">
        <authorList>
            <consortium name="DOE Joint Genome Institute"/>
            <person name="Kuo A."/>
            <person name="Zuccaro A."/>
            <person name="Kohler A."/>
            <person name="Nagy L.G."/>
            <person name="Floudas D."/>
            <person name="Copeland A."/>
            <person name="Barry K.W."/>
            <person name="Cichocki N."/>
            <person name="Veneault-Fourrey C."/>
            <person name="LaButti K."/>
            <person name="Lindquist E.A."/>
            <person name="Lipzen A."/>
            <person name="Lundell T."/>
            <person name="Morin E."/>
            <person name="Murat C."/>
            <person name="Sun H."/>
            <person name="Tunlid A."/>
            <person name="Henrissat B."/>
            <person name="Grigoriev I.V."/>
            <person name="Hibbett D.S."/>
            <person name="Martin F."/>
            <person name="Nordberg H.P."/>
            <person name="Cantor M.N."/>
            <person name="Hua S.X."/>
        </authorList>
    </citation>
    <scope>NUCLEOTIDE SEQUENCE [LARGE SCALE GENOMIC DNA]</scope>
    <source>
        <strain evidence="1 2">MAFF 305830</strain>
    </source>
</reference>
<dbReference type="Proteomes" id="UP000054097">
    <property type="component" value="Unassembled WGS sequence"/>
</dbReference>
<evidence type="ECO:0000313" key="2">
    <source>
        <dbReference type="Proteomes" id="UP000054097"/>
    </source>
</evidence>
<sequence>MDSSPFKNLPLELWEHILEDAITFDGNIALQATCSPVTYMAFKGTSKAVYSDRPMVLYKKSEVIRRKLRLVCRAWNLLADNWKYRDRWIRLTPGPKIRNYCSKNPRWDLPLRLEFGVVSTDWKSGVTPLHAWRNWQSQQYGPIRLVRLMLHYDFLSSNEYIQFIGVLREISSQLGSLRSLGIRTLSPSLIDIISELFPRLIHLTLWIIFDDEMYPQIPNDAGMLGKGSLNLKELEVLILCPIRGFLDLICCNLPQLHTFHCAPFLSWWHTDVSPFLHEHGSGIKVLDLDNFTNKYPYSSPSSNLVLPLGFWELLPRLQLLRIGLRHTRFVELPNKDHPLEWLIDIDETKDAEQFVDAVGIWARRGDKGGPSQITLNGYYTKIIALGEVGGEVGTILHGLRQHGTVLINEYGHTVSKVDPGYP</sequence>
<accession>A0A0C2XCA8</accession>
<name>A0A0C2XCA8_SERVB</name>
<dbReference type="HOGENOM" id="CLU_618359_0_0_1"/>
<protein>
    <submittedName>
        <fullName evidence="1">Uncharacterized protein</fullName>
    </submittedName>
</protein>
<evidence type="ECO:0000313" key="1">
    <source>
        <dbReference type="EMBL" id="KIM26797.1"/>
    </source>
</evidence>
<proteinExistence type="predicted"/>
<keyword evidence="2" id="KW-1185">Reference proteome</keyword>